<dbReference type="Pfam" id="PF13276">
    <property type="entry name" value="HTH_21"/>
    <property type="match status" value="1"/>
</dbReference>
<dbReference type="PANTHER" id="PTHR46889:SF4">
    <property type="entry name" value="TRANSPOSASE INSO FOR INSERTION SEQUENCE ELEMENT IS911B-RELATED"/>
    <property type="match status" value="1"/>
</dbReference>
<reference evidence="2 3" key="1">
    <citation type="journal article" date="2011" name="J. Microbiol.">
        <title>Gramella jeungdoensis sp. nov., isolated from a solar saltern in Korea.</title>
        <authorList>
            <person name="Joung Y."/>
            <person name="Kim H."/>
            <person name="Jang T."/>
            <person name="Ahn T.S."/>
            <person name="Joh K."/>
        </authorList>
    </citation>
    <scope>NUCLEOTIDE SEQUENCE [LARGE SCALE GENOMIC DNA]</scope>
    <source>
        <strain evidence="2 3">KCTC 23123</strain>
    </source>
</reference>
<dbReference type="InterPro" id="IPR050900">
    <property type="entry name" value="Transposase_IS3/IS150/IS904"/>
</dbReference>
<evidence type="ECO:0000259" key="1">
    <source>
        <dbReference type="Pfam" id="PF13276"/>
    </source>
</evidence>
<protein>
    <recommendedName>
        <fullName evidence="1">HTH-like domain-containing protein</fullName>
    </recommendedName>
</protein>
<name>A0A4Y8AVY6_9FLAO</name>
<keyword evidence="3" id="KW-1185">Reference proteome</keyword>
<dbReference type="Proteomes" id="UP000298517">
    <property type="component" value="Unassembled WGS sequence"/>
</dbReference>
<comment type="caution">
    <text evidence="2">The sequence shown here is derived from an EMBL/GenBank/DDBJ whole genome shotgun (WGS) entry which is preliminary data.</text>
</comment>
<dbReference type="PANTHER" id="PTHR46889">
    <property type="entry name" value="TRANSPOSASE INSF FOR INSERTION SEQUENCE IS3B-RELATED"/>
    <property type="match status" value="1"/>
</dbReference>
<dbReference type="OrthoDB" id="9815231at2"/>
<evidence type="ECO:0000313" key="2">
    <source>
        <dbReference type="EMBL" id="TEW75540.1"/>
    </source>
</evidence>
<dbReference type="InterPro" id="IPR025948">
    <property type="entry name" value="HTH-like_dom"/>
</dbReference>
<dbReference type="RefSeq" id="WP_134247909.1">
    <property type="nucleotide sequence ID" value="NZ_SNQI01000002.1"/>
</dbReference>
<organism evidence="2 3">
    <name type="scientific">Gramella jeungdoensis</name>
    <dbReference type="NCBI Taxonomy" id="708091"/>
    <lineage>
        <taxon>Bacteria</taxon>
        <taxon>Pseudomonadati</taxon>
        <taxon>Bacteroidota</taxon>
        <taxon>Flavobacteriia</taxon>
        <taxon>Flavobacteriales</taxon>
        <taxon>Flavobacteriaceae</taxon>
        <taxon>Christiangramia</taxon>
    </lineage>
</organism>
<proteinExistence type="predicted"/>
<accession>A0A4Y8AVY6</accession>
<sequence>MLNHFQERWEVYQFIASYKHLYPIKKMCKVLKVSRSSYYRWFSCGPSNRALENSLFTDLIRSIFDSSQKTYGSPKIATELNRQGYHISKGRVAKLMRLNGLRSKIIRKYRITTNSIHRYPIYRNYLNRNFTPEDLNEA</sequence>
<dbReference type="AlphaFoldDB" id="A0A4Y8AVY6"/>
<evidence type="ECO:0000313" key="3">
    <source>
        <dbReference type="Proteomes" id="UP000298517"/>
    </source>
</evidence>
<gene>
    <name evidence="2" type="ORF">E2488_08515</name>
</gene>
<dbReference type="EMBL" id="SNQI01000002">
    <property type="protein sequence ID" value="TEW75540.1"/>
    <property type="molecule type" value="Genomic_DNA"/>
</dbReference>
<feature type="domain" description="HTH-like" evidence="1">
    <location>
        <begin position="57"/>
        <end position="109"/>
    </location>
</feature>